<evidence type="ECO:0000313" key="1">
    <source>
        <dbReference type="EMBL" id="ATE54723.1"/>
    </source>
</evidence>
<sequence>MGAVADVTGDGDQDIAARRLDGALRTREHTGLFDEANTRAPPEPVGCGWNTADRHSLWDEGTATFEPVVHRNAGAHNGDLAFHSPAVVSAGGTRRI</sequence>
<keyword evidence="2" id="KW-1185">Reference proteome</keyword>
<dbReference type="KEGG" id="apre:CNX65_16745"/>
<dbReference type="AlphaFoldDB" id="A0A290Z6X9"/>
<organism evidence="1 2">
    <name type="scientific">Actinosynnema pretiosum</name>
    <dbReference type="NCBI Taxonomy" id="42197"/>
    <lineage>
        <taxon>Bacteria</taxon>
        <taxon>Bacillati</taxon>
        <taxon>Actinomycetota</taxon>
        <taxon>Actinomycetes</taxon>
        <taxon>Pseudonocardiales</taxon>
        <taxon>Pseudonocardiaceae</taxon>
        <taxon>Actinosynnema</taxon>
    </lineage>
</organism>
<reference evidence="1" key="1">
    <citation type="submission" date="2017-09" db="EMBL/GenBank/DDBJ databases">
        <title>Complete Genome Sequence of ansamitocin-producing Bacterium Actinosynnema pretiosum X47.</title>
        <authorList>
            <person name="Cao G."/>
            <person name="Zong G."/>
            <person name="Zhong C."/>
            <person name="Fu J."/>
        </authorList>
    </citation>
    <scope>NUCLEOTIDE SEQUENCE [LARGE SCALE GENOMIC DNA]</scope>
    <source>
        <strain evidence="1">X47</strain>
    </source>
</reference>
<accession>A0A290Z6X9</accession>
<evidence type="ECO:0000313" key="2">
    <source>
        <dbReference type="Proteomes" id="UP000218505"/>
    </source>
</evidence>
<dbReference type="EMBL" id="CP023445">
    <property type="protein sequence ID" value="ATE54723.1"/>
    <property type="molecule type" value="Genomic_DNA"/>
</dbReference>
<gene>
    <name evidence="1" type="ORF">CNX65_16745</name>
</gene>
<protein>
    <submittedName>
        <fullName evidence="1">Uncharacterized protein</fullName>
    </submittedName>
</protein>
<name>A0A290Z6X9_9PSEU</name>
<dbReference type="Proteomes" id="UP000218505">
    <property type="component" value="Chromosome"/>
</dbReference>
<proteinExistence type="predicted"/>